<dbReference type="Proteomes" id="UP000320011">
    <property type="component" value="Unassembled WGS sequence"/>
</dbReference>
<evidence type="ECO:0000313" key="1">
    <source>
        <dbReference type="EMBL" id="TVT17231.1"/>
    </source>
</evidence>
<evidence type="ECO:0000313" key="2">
    <source>
        <dbReference type="Proteomes" id="UP000320011"/>
    </source>
</evidence>
<keyword evidence="2" id="KW-1185">Reference proteome</keyword>
<name>A0A557ZZ17_9PSEU</name>
<proteinExistence type="predicted"/>
<dbReference type="RefSeq" id="WP_144593341.1">
    <property type="nucleotide sequence ID" value="NZ_VJWX01000734.1"/>
</dbReference>
<organism evidence="1 2">
    <name type="scientific">Amycolatopsis rhizosphaerae</name>
    <dbReference type="NCBI Taxonomy" id="2053003"/>
    <lineage>
        <taxon>Bacteria</taxon>
        <taxon>Bacillati</taxon>
        <taxon>Actinomycetota</taxon>
        <taxon>Actinomycetes</taxon>
        <taxon>Pseudonocardiales</taxon>
        <taxon>Pseudonocardiaceae</taxon>
        <taxon>Amycolatopsis</taxon>
    </lineage>
</organism>
<reference evidence="1 2" key="2">
    <citation type="submission" date="2019-08" db="EMBL/GenBank/DDBJ databases">
        <title>Amycolatopsis acidicola sp. nov., isolated from peat swamp forest soil.</title>
        <authorList>
            <person name="Srisuk N."/>
        </authorList>
    </citation>
    <scope>NUCLEOTIDE SEQUENCE [LARGE SCALE GENOMIC DNA]</scope>
    <source>
        <strain evidence="1 2">TBRC 6029</strain>
    </source>
</reference>
<dbReference type="OrthoDB" id="3634370at2"/>
<dbReference type="EMBL" id="VJWX01000734">
    <property type="protein sequence ID" value="TVT17231.1"/>
    <property type="molecule type" value="Genomic_DNA"/>
</dbReference>
<accession>A0A557ZZ17</accession>
<reference evidence="1 2" key="1">
    <citation type="submission" date="2019-07" db="EMBL/GenBank/DDBJ databases">
        <authorList>
            <person name="Duangmal K."/>
            <person name="Teo W.F.A."/>
        </authorList>
    </citation>
    <scope>NUCLEOTIDE SEQUENCE [LARGE SCALE GENOMIC DNA]</scope>
    <source>
        <strain evidence="1 2">TBRC 6029</strain>
    </source>
</reference>
<protein>
    <submittedName>
        <fullName evidence="1">Uncharacterized protein</fullName>
    </submittedName>
</protein>
<comment type="caution">
    <text evidence="1">The sequence shown here is derived from an EMBL/GenBank/DDBJ whole genome shotgun (WGS) entry which is preliminary data.</text>
</comment>
<gene>
    <name evidence="1" type="ORF">FNH05_36200</name>
</gene>
<sequence>MTELEKLSAAFWAHVREYPLPEPCRVSFDPMRPEVDVQVNPSATAAHLSELVLWGRTLHDVTVEWWHTTYGDLHIILRGNTHGGARIRVYGGITFADCAGLIALTEDDSQDVTLEELAALRDLLRSAEEVAA</sequence>
<dbReference type="AlphaFoldDB" id="A0A557ZZ17"/>